<dbReference type="InterPro" id="IPR050768">
    <property type="entry name" value="UPF0353/GerABKA_families"/>
</dbReference>
<dbReference type="InterPro" id="IPR033881">
    <property type="entry name" value="vWA_BatA_type"/>
</dbReference>
<evidence type="ECO:0000256" key="2">
    <source>
        <dbReference type="ARBA" id="ARBA00022692"/>
    </source>
</evidence>
<evidence type="ECO:0000313" key="7">
    <source>
        <dbReference type="EMBL" id="OGF97068.1"/>
    </source>
</evidence>
<dbReference type="Pfam" id="PF00092">
    <property type="entry name" value="VWA"/>
    <property type="match status" value="1"/>
</dbReference>
<feature type="domain" description="VWFA" evidence="6">
    <location>
        <begin position="91"/>
        <end position="286"/>
    </location>
</feature>
<name>A0A1F5YA06_9BACT</name>
<accession>A0A1F5YA06</accession>
<dbReference type="PROSITE" id="PS50234">
    <property type="entry name" value="VWFA"/>
    <property type="match status" value="1"/>
</dbReference>
<gene>
    <name evidence="7" type="ORF">A2Z86_10565</name>
</gene>
<keyword evidence="1" id="KW-1003">Cell membrane</keyword>
<dbReference type="InterPro" id="IPR024163">
    <property type="entry name" value="Aerotolerance_reg_N"/>
</dbReference>
<evidence type="ECO:0000256" key="5">
    <source>
        <dbReference type="SAM" id="Phobius"/>
    </source>
</evidence>
<dbReference type="InterPro" id="IPR036465">
    <property type="entry name" value="vWFA_dom_sf"/>
</dbReference>
<protein>
    <recommendedName>
        <fullName evidence="6">VWFA domain-containing protein</fullName>
    </recommendedName>
</protein>
<sequence>MNFDFANIRLLFLLLLLIPLVWLYLRFSWRSRRTVLFSDLQTALRVNRRWTACLPHVPFALRVLALAVLIVALARPRSGSTYEDVNSEGIDIILTLDVSTSMAAEDLKRGSNRLEVAREVVDDFISRRKHDRIGLVAFSAKAVTLCPPTLDYRVLTSQLEKLQIGSIEDGTAIGVALASSVNRLRNSQAKSRVIILLTDGMNNRGEIDPQTAAKVAQAEGMKVYTIGAGTRGLAPVPVRDAFGRLHYQNMQVEIDEAMLQEIASVSGGRYYRATDAAQLQDIYRQIDSLEKTRVEVREYTRYRELFSYLLIPALALFILELILAGTRFKTVP</sequence>
<keyword evidence="2 5" id="KW-0812">Transmembrane</keyword>
<dbReference type="CDD" id="cd01467">
    <property type="entry name" value="vWA_BatA_type"/>
    <property type="match status" value="1"/>
</dbReference>
<dbReference type="Pfam" id="PF07584">
    <property type="entry name" value="BatA"/>
    <property type="match status" value="1"/>
</dbReference>
<organism evidence="7 8">
    <name type="scientific">Candidatus Glassbacteria bacterium GWA2_58_10</name>
    <dbReference type="NCBI Taxonomy" id="1817865"/>
    <lineage>
        <taxon>Bacteria</taxon>
        <taxon>Candidatus Glassiibacteriota</taxon>
    </lineage>
</organism>
<dbReference type="EMBL" id="MFIV01000242">
    <property type="protein sequence ID" value="OGF97068.1"/>
    <property type="molecule type" value="Genomic_DNA"/>
</dbReference>
<reference evidence="7 8" key="1">
    <citation type="journal article" date="2016" name="Nat. Commun.">
        <title>Thousands of microbial genomes shed light on interconnected biogeochemical processes in an aquifer system.</title>
        <authorList>
            <person name="Anantharaman K."/>
            <person name="Brown C.T."/>
            <person name="Hug L.A."/>
            <person name="Sharon I."/>
            <person name="Castelle C.J."/>
            <person name="Probst A.J."/>
            <person name="Thomas B.C."/>
            <person name="Singh A."/>
            <person name="Wilkins M.J."/>
            <person name="Karaoz U."/>
            <person name="Brodie E.L."/>
            <person name="Williams K.H."/>
            <person name="Hubbard S.S."/>
            <person name="Banfield J.F."/>
        </authorList>
    </citation>
    <scope>NUCLEOTIDE SEQUENCE [LARGE SCALE GENOMIC DNA]</scope>
</reference>
<dbReference type="PANTHER" id="PTHR22550:SF5">
    <property type="entry name" value="LEUCINE ZIPPER PROTEIN 4"/>
    <property type="match status" value="1"/>
</dbReference>
<evidence type="ECO:0000256" key="3">
    <source>
        <dbReference type="ARBA" id="ARBA00022989"/>
    </source>
</evidence>
<dbReference type="SMART" id="SM00327">
    <property type="entry name" value="VWA"/>
    <property type="match status" value="1"/>
</dbReference>
<evidence type="ECO:0000259" key="6">
    <source>
        <dbReference type="PROSITE" id="PS50234"/>
    </source>
</evidence>
<feature type="transmembrane region" description="Helical" evidence="5">
    <location>
        <begin position="305"/>
        <end position="326"/>
    </location>
</feature>
<dbReference type="Proteomes" id="UP000176992">
    <property type="component" value="Unassembled WGS sequence"/>
</dbReference>
<dbReference type="AlphaFoldDB" id="A0A1F5YA06"/>
<keyword evidence="3 5" id="KW-1133">Transmembrane helix</keyword>
<dbReference type="InterPro" id="IPR002035">
    <property type="entry name" value="VWF_A"/>
</dbReference>
<evidence type="ECO:0000313" key="8">
    <source>
        <dbReference type="Proteomes" id="UP000176992"/>
    </source>
</evidence>
<keyword evidence="4 5" id="KW-0472">Membrane</keyword>
<dbReference type="SUPFAM" id="SSF53300">
    <property type="entry name" value="vWA-like"/>
    <property type="match status" value="1"/>
</dbReference>
<comment type="caution">
    <text evidence="7">The sequence shown here is derived from an EMBL/GenBank/DDBJ whole genome shotgun (WGS) entry which is preliminary data.</text>
</comment>
<proteinExistence type="predicted"/>
<dbReference type="PANTHER" id="PTHR22550">
    <property type="entry name" value="SPORE GERMINATION PROTEIN"/>
    <property type="match status" value="1"/>
</dbReference>
<evidence type="ECO:0000256" key="4">
    <source>
        <dbReference type="ARBA" id="ARBA00023136"/>
    </source>
</evidence>
<evidence type="ECO:0000256" key="1">
    <source>
        <dbReference type="ARBA" id="ARBA00022475"/>
    </source>
</evidence>
<dbReference type="Gene3D" id="3.40.50.410">
    <property type="entry name" value="von Willebrand factor, type A domain"/>
    <property type="match status" value="1"/>
</dbReference>